<keyword evidence="5 12" id="KW-0812">Transmembrane</keyword>
<dbReference type="CDD" id="cd11386">
    <property type="entry name" value="MCP_signal"/>
    <property type="match status" value="1"/>
</dbReference>
<keyword evidence="7 12" id="KW-0472">Membrane</keyword>
<sequence>MISAVQGRFANLGMAKKLGIGFALVLLLTAWVAAIGVWSLQAISLRFDGLKQMSSLNSSLLKVRLLEQDYALHSDPKTVDALREGADALVAQAQALKAQSVANVPVMTDVEQALMAYRKAFDEFVELTQAKDLALEMASWSVSSVANNLDVLQAGLADDGSYGLKQAQSKEGGELIEQAGQVSHVSKLMLQAMNEARVRLDQSRKGDEENQNQGKIEQADQALAEVEQLKTTVKDPGYQTVLNEVGGHIASFSEKLSEYTALLEREKQVYRQLNERAAQVVERVNQAYAAEDQSMQAELKKNSILIIGSSALALLVGLVAAWLITRLIVAPLRSVIRVAQQIAAGDLTGTVEVKRRDEIGQLMQAMQQMGAGLSGIVSGLQAGIEQLATSAHSLSAVAEQTNLEVSTQKEETEQVATAMNQMTATVHDVARNAEEAALAAQTADDKVDNGQQVVRQSMQRIEQLAESANLASLSIESLSAEIQNIGTVLGVIKSVAEQTNLLALNAAIEAARAGEQGRGFAVVADEVRALAKRTQQSTEEIERLVSALRSAAQSSVQQIRSSDELVKLTVSDALQTEGALGSIATAVSLIQQMNQQIAAAAEEQSSVAQEINRSVTSIRASADQSALAMQGNAASSIELAQLGMELKGMVGHFRI</sequence>
<dbReference type="PANTHER" id="PTHR32089:SF120">
    <property type="entry name" value="METHYL-ACCEPTING CHEMOTAXIS PROTEIN TLPQ"/>
    <property type="match status" value="1"/>
</dbReference>
<dbReference type="KEGG" id="pagb:AWM79_21245"/>
<keyword evidence="6 12" id="KW-1133">Transmembrane helix</keyword>
<evidence type="ECO:0000256" key="12">
    <source>
        <dbReference type="SAM" id="Phobius"/>
    </source>
</evidence>
<dbReference type="Pfam" id="PF00015">
    <property type="entry name" value="MCPsignal"/>
    <property type="match status" value="1"/>
</dbReference>
<dbReference type="PROSITE" id="PS51753">
    <property type="entry name" value="HBM"/>
    <property type="match status" value="1"/>
</dbReference>
<gene>
    <name evidence="16" type="ORF">AWM79_21245</name>
</gene>
<dbReference type="GO" id="GO:0006935">
    <property type="term" value="P:chemotaxis"/>
    <property type="evidence" value="ECO:0007669"/>
    <property type="project" value="UniProtKB-KW"/>
</dbReference>
<dbReference type="EMBL" id="CP014135">
    <property type="protein sequence ID" value="AMB87676.1"/>
    <property type="molecule type" value="Genomic_DNA"/>
</dbReference>
<keyword evidence="2" id="KW-1003">Cell membrane</keyword>
<dbReference type="FunFam" id="1.10.287.950:FF:000001">
    <property type="entry name" value="Methyl-accepting chemotaxis sensory transducer"/>
    <property type="match status" value="1"/>
</dbReference>
<accession>A0A0X1T6F7</accession>
<evidence type="ECO:0000259" key="14">
    <source>
        <dbReference type="PROSITE" id="PS50885"/>
    </source>
</evidence>
<dbReference type="AlphaFoldDB" id="A0A0X1T6F7"/>
<feature type="transmembrane region" description="Helical" evidence="12">
    <location>
        <begin position="304"/>
        <end position="324"/>
    </location>
</feature>
<evidence type="ECO:0000256" key="3">
    <source>
        <dbReference type="ARBA" id="ARBA00022481"/>
    </source>
</evidence>
<keyword evidence="4" id="KW-0145">Chemotaxis</keyword>
<evidence type="ECO:0000256" key="9">
    <source>
        <dbReference type="ARBA" id="ARBA00029447"/>
    </source>
</evidence>
<evidence type="ECO:0000256" key="7">
    <source>
        <dbReference type="ARBA" id="ARBA00023136"/>
    </source>
</evidence>
<dbReference type="Proteomes" id="UP000063229">
    <property type="component" value="Chromosome"/>
</dbReference>
<dbReference type="InterPro" id="IPR004089">
    <property type="entry name" value="MCPsignal_dom"/>
</dbReference>
<evidence type="ECO:0000256" key="10">
    <source>
        <dbReference type="PROSITE-ProRule" id="PRU00284"/>
    </source>
</evidence>
<keyword evidence="8 10" id="KW-0807">Transducer</keyword>
<organism evidence="16 17">
    <name type="scientific">Pseudomonas agarici</name>
    <dbReference type="NCBI Taxonomy" id="46677"/>
    <lineage>
        <taxon>Bacteria</taxon>
        <taxon>Pseudomonadati</taxon>
        <taxon>Pseudomonadota</taxon>
        <taxon>Gammaproteobacteria</taxon>
        <taxon>Pseudomonadales</taxon>
        <taxon>Pseudomonadaceae</taxon>
        <taxon>Pseudomonas</taxon>
    </lineage>
</organism>
<evidence type="ECO:0000259" key="13">
    <source>
        <dbReference type="PROSITE" id="PS50111"/>
    </source>
</evidence>
<feature type="domain" description="HBM" evidence="15">
    <location>
        <begin position="45"/>
        <end position="299"/>
    </location>
</feature>
<dbReference type="InterPro" id="IPR032255">
    <property type="entry name" value="HBM"/>
</dbReference>
<dbReference type="PROSITE" id="PS50111">
    <property type="entry name" value="CHEMOTAXIS_TRANSDUC_2"/>
    <property type="match status" value="1"/>
</dbReference>
<keyword evidence="17" id="KW-1185">Reference proteome</keyword>
<feature type="domain" description="HAMP" evidence="14">
    <location>
        <begin position="326"/>
        <end position="378"/>
    </location>
</feature>
<dbReference type="Pfam" id="PF00672">
    <property type="entry name" value="HAMP"/>
    <property type="match status" value="1"/>
</dbReference>
<dbReference type="InterPro" id="IPR003660">
    <property type="entry name" value="HAMP_dom"/>
</dbReference>
<evidence type="ECO:0000256" key="4">
    <source>
        <dbReference type="ARBA" id="ARBA00022500"/>
    </source>
</evidence>
<dbReference type="SMART" id="SM00283">
    <property type="entry name" value="MA"/>
    <property type="match status" value="1"/>
</dbReference>
<dbReference type="SMART" id="SM00304">
    <property type="entry name" value="HAMP"/>
    <property type="match status" value="2"/>
</dbReference>
<dbReference type="PRINTS" id="PR00260">
    <property type="entry name" value="CHEMTRNSDUCR"/>
</dbReference>
<dbReference type="Gene3D" id="1.10.287.950">
    <property type="entry name" value="Methyl-accepting chemotaxis protein"/>
    <property type="match status" value="1"/>
</dbReference>
<feature type="coiled-coil region" evidence="11">
    <location>
        <begin position="256"/>
        <end position="283"/>
    </location>
</feature>
<evidence type="ECO:0000256" key="8">
    <source>
        <dbReference type="ARBA" id="ARBA00023224"/>
    </source>
</evidence>
<name>A0A0X1T6F7_PSEAA</name>
<dbReference type="Gene3D" id="6.10.340.10">
    <property type="match status" value="1"/>
</dbReference>
<evidence type="ECO:0000313" key="16">
    <source>
        <dbReference type="EMBL" id="AMB87676.1"/>
    </source>
</evidence>
<evidence type="ECO:0000256" key="5">
    <source>
        <dbReference type="ARBA" id="ARBA00022692"/>
    </source>
</evidence>
<evidence type="ECO:0000256" key="2">
    <source>
        <dbReference type="ARBA" id="ARBA00022475"/>
    </source>
</evidence>
<keyword evidence="11" id="KW-0175">Coiled coil</keyword>
<dbReference type="SUPFAM" id="SSF58104">
    <property type="entry name" value="Methyl-accepting chemotaxis protein (MCP) signaling domain"/>
    <property type="match status" value="1"/>
</dbReference>
<proteinExistence type="inferred from homology"/>
<feature type="transmembrane region" description="Helical" evidence="12">
    <location>
        <begin position="20"/>
        <end position="43"/>
    </location>
</feature>
<evidence type="ECO:0000256" key="11">
    <source>
        <dbReference type="SAM" id="Coils"/>
    </source>
</evidence>
<dbReference type="PROSITE" id="PS50885">
    <property type="entry name" value="HAMP"/>
    <property type="match status" value="1"/>
</dbReference>
<dbReference type="InterPro" id="IPR004090">
    <property type="entry name" value="Chemotax_Me-accpt_rcpt"/>
</dbReference>
<evidence type="ECO:0000313" key="17">
    <source>
        <dbReference type="Proteomes" id="UP000063229"/>
    </source>
</evidence>
<comment type="subcellular location">
    <subcellularLocation>
        <location evidence="1">Cell membrane</location>
        <topology evidence="1">Multi-pass membrane protein</topology>
    </subcellularLocation>
</comment>
<evidence type="ECO:0000256" key="6">
    <source>
        <dbReference type="ARBA" id="ARBA00022989"/>
    </source>
</evidence>
<dbReference type="STRING" id="46677.AWM79_21245"/>
<protein>
    <submittedName>
        <fullName evidence="16">Chemotaxis protein</fullName>
    </submittedName>
</protein>
<dbReference type="GO" id="GO:0005886">
    <property type="term" value="C:plasma membrane"/>
    <property type="evidence" value="ECO:0007669"/>
    <property type="project" value="UniProtKB-SubCell"/>
</dbReference>
<reference evidence="16 17" key="1">
    <citation type="submission" date="2016-01" db="EMBL/GenBank/DDBJ databases">
        <authorList>
            <person name="McClelland M."/>
            <person name="Jain A."/>
            <person name="Saraogi P."/>
            <person name="Mendelson R."/>
            <person name="Westerman R."/>
            <person name="SanMiguel P."/>
            <person name="Csonka L."/>
        </authorList>
    </citation>
    <scope>NUCLEOTIDE SEQUENCE [LARGE SCALE GENOMIC DNA]</scope>
    <source>
        <strain evidence="16 17">NCPPB 2472</strain>
    </source>
</reference>
<dbReference type="SMART" id="SM01358">
    <property type="entry name" value="HBM"/>
    <property type="match status" value="1"/>
</dbReference>
<dbReference type="GO" id="GO:0004888">
    <property type="term" value="F:transmembrane signaling receptor activity"/>
    <property type="evidence" value="ECO:0007669"/>
    <property type="project" value="InterPro"/>
</dbReference>
<dbReference type="GO" id="GO:0007165">
    <property type="term" value="P:signal transduction"/>
    <property type="evidence" value="ECO:0007669"/>
    <property type="project" value="UniProtKB-KW"/>
</dbReference>
<dbReference type="CDD" id="cd06225">
    <property type="entry name" value="HAMP"/>
    <property type="match status" value="1"/>
</dbReference>
<feature type="coiled-coil region" evidence="11">
    <location>
        <begin position="583"/>
        <end position="610"/>
    </location>
</feature>
<evidence type="ECO:0000256" key="1">
    <source>
        <dbReference type="ARBA" id="ARBA00004651"/>
    </source>
</evidence>
<keyword evidence="3" id="KW-0488">Methylation</keyword>
<comment type="similarity">
    <text evidence="9">Belongs to the methyl-accepting chemotaxis (MCP) protein family.</text>
</comment>
<evidence type="ECO:0000259" key="15">
    <source>
        <dbReference type="PROSITE" id="PS51753"/>
    </source>
</evidence>
<feature type="domain" description="Methyl-accepting transducer" evidence="13">
    <location>
        <begin position="383"/>
        <end position="619"/>
    </location>
</feature>
<dbReference type="Gene3D" id="1.20.1440.210">
    <property type="match status" value="1"/>
</dbReference>
<dbReference type="PANTHER" id="PTHR32089">
    <property type="entry name" value="METHYL-ACCEPTING CHEMOTAXIS PROTEIN MCPB"/>
    <property type="match status" value="1"/>
</dbReference>